<name>A0A6I1FKL9_9BACI</name>
<dbReference type="GO" id="GO:0000155">
    <property type="term" value="F:phosphorelay sensor kinase activity"/>
    <property type="evidence" value="ECO:0007669"/>
    <property type="project" value="InterPro"/>
</dbReference>
<keyword evidence="12" id="KW-1133">Transmembrane helix</keyword>
<dbReference type="GO" id="GO:0005886">
    <property type="term" value="C:plasma membrane"/>
    <property type="evidence" value="ECO:0007669"/>
    <property type="project" value="UniProtKB-SubCell"/>
</dbReference>
<organism evidence="15 16">
    <name type="scientific">Bacillus aerolatus</name>
    <dbReference type="NCBI Taxonomy" id="2653354"/>
    <lineage>
        <taxon>Bacteria</taxon>
        <taxon>Bacillati</taxon>
        <taxon>Bacillota</taxon>
        <taxon>Bacilli</taxon>
        <taxon>Bacillales</taxon>
        <taxon>Bacillaceae</taxon>
        <taxon>Bacillus</taxon>
    </lineage>
</organism>
<evidence type="ECO:0000259" key="13">
    <source>
        <dbReference type="PROSITE" id="PS50109"/>
    </source>
</evidence>
<dbReference type="Proteomes" id="UP000429595">
    <property type="component" value="Unassembled WGS sequence"/>
</dbReference>
<dbReference type="Gene3D" id="3.30.565.10">
    <property type="entry name" value="Histidine kinase-like ATPase, C-terminal domain"/>
    <property type="match status" value="1"/>
</dbReference>
<dbReference type="InterPro" id="IPR005467">
    <property type="entry name" value="His_kinase_dom"/>
</dbReference>
<dbReference type="GO" id="GO:0005524">
    <property type="term" value="F:ATP binding"/>
    <property type="evidence" value="ECO:0007669"/>
    <property type="project" value="UniProtKB-KW"/>
</dbReference>
<accession>A0A6I1FKL9</accession>
<dbReference type="PANTHER" id="PTHR44936:SF10">
    <property type="entry name" value="SENSOR PROTEIN RSTB"/>
    <property type="match status" value="1"/>
</dbReference>
<keyword evidence="9" id="KW-0067">ATP-binding</keyword>
<protein>
    <recommendedName>
        <fullName evidence="3">histidine kinase</fullName>
        <ecNumber evidence="3">2.7.13.3</ecNumber>
    </recommendedName>
</protein>
<keyword evidence="4" id="KW-1003">Cell membrane</keyword>
<dbReference type="InterPro" id="IPR050980">
    <property type="entry name" value="2C_sensor_his_kinase"/>
</dbReference>
<evidence type="ECO:0000256" key="2">
    <source>
        <dbReference type="ARBA" id="ARBA00004651"/>
    </source>
</evidence>
<evidence type="ECO:0000313" key="15">
    <source>
        <dbReference type="EMBL" id="KAB7707276.1"/>
    </source>
</evidence>
<dbReference type="InterPro" id="IPR003660">
    <property type="entry name" value="HAMP_dom"/>
</dbReference>
<dbReference type="PROSITE" id="PS50885">
    <property type="entry name" value="HAMP"/>
    <property type="match status" value="1"/>
</dbReference>
<keyword evidence="11 12" id="KW-0472">Membrane</keyword>
<dbReference type="Gene3D" id="1.10.287.130">
    <property type="match status" value="1"/>
</dbReference>
<comment type="caution">
    <text evidence="15">The sequence shown here is derived from an EMBL/GenBank/DDBJ whole genome shotgun (WGS) entry which is preliminary data.</text>
</comment>
<dbReference type="SUPFAM" id="SSF47384">
    <property type="entry name" value="Homodimeric domain of signal transducing histidine kinase"/>
    <property type="match status" value="1"/>
</dbReference>
<keyword evidence="5" id="KW-0597">Phosphoprotein</keyword>
<comment type="catalytic activity">
    <reaction evidence="1">
        <text>ATP + protein L-histidine = ADP + protein N-phospho-L-histidine.</text>
        <dbReference type="EC" id="2.7.13.3"/>
    </reaction>
</comment>
<sequence>MKTTRRISLLRYWTTRYVATLCLGLLIAAGLSVIWLQHTMLKNRLEVSEFIAEELANRIAGSQEETNLSPSIDENMLKNRELFLKTEQPPAIYITDGSGRILSANQPADLTERSSFARSLLQRKTDVLKLSPKDATESRMWMIKKPIQVDHITFGWVVMLQPENELENVTEEYRLLTILIVSLGLFGWAAIYLLSRRLSTPISQVAEAAKQVQEGNYHIRLPEHIKEQEVYDLVHSFKEMAQKLQQLESLRAELLAGVTHELKTPVTSISGLLQAVKDEVVTGDEAKDFIDISLKETAKMQKMVNDLLEFNSFSANALPVSAENHLVNELISEIIHQWQLGQETEEITISLSLLERNRSISTDPVRLQQIIVNLLNNARHAVDSRGEIDVVLSEQSSGMLAIEVKDNGSGIPPAEQTLIFERFYRGDEKKYKVRGLGLGLPYSKLLAHALKGDLTLKESSPSGTIFLIQLPLSGQ</sequence>
<dbReference type="InterPro" id="IPR003661">
    <property type="entry name" value="HisK_dim/P_dom"/>
</dbReference>
<dbReference type="PANTHER" id="PTHR44936">
    <property type="entry name" value="SENSOR PROTEIN CREC"/>
    <property type="match status" value="1"/>
</dbReference>
<evidence type="ECO:0000256" key="11">
    <source>
        <dbReference type="ARBA" id="ARBA00023136"/>
    </source>
</evidence>
<evidence type="ECO:0000313" key="16">
    <source>
        <dbReference type="Proteomes" id="UP000429595"/>
    </source>
</evidence>
<dbReference type="SMART" id="SM00304">
    <property type="entry name" value="HAMP"/>
    <property type="match status" value="1"/>
</dbReference>
<evidence type="ECO:0000256" key="5">
    <source>
        <dbReference type="ARBA" id="ARBA00022553"/>
    </source>
</evidence>
<dbReference type="Pfam" id="PF00672">
    <property type="entry name" value="HAMP"/>
    <property type="match status" value="1"/>
</dbReference>
<comment type="subcellular location">
    <subcellularLocation>
        <location evidence="2">Cell membrane</location>
        <topology evidence="2">Multi-pass membrane protein</topology>
    </subcellularLocation>
</comment>
<dbReference type="InterPro" id="IPR003594">
    <property type="entry name" value="HATPase_dom"/>
</dbReference>
<evidence type="ECO:0000256" key="10">
    <source>
        <dbReference type="ARBA" id="ARBA00023012"/>
    </source>
</evidence>
<dbReference type="SMART" id="SM00387">
    <property type="entry name" value="HATPase_c"/>
    <property type="match status" value="1"/>
</dbReference>
<feature type="domain" description="HAMP" evidence="14">
    <location>
        <begin position="196"/>
        <end position="249"/>
    </location>
</feature>
<evidence type="ECO:0000256" key="9">
    <source>
        <dbReference type="ARBA" id="ARBA00022840"/>
    </source>
</evidence>
<keyword evidence="8" id="KW-0418">Kinase</keyword>
<dbReference type="SMART" id="SM00388">
    <property type="entry name" value="HisKA"/>
    <property type="match status" value="1"/>
</dbReference>
<dbReference type="InterPro" id="IPR036097">
    <property type="entry name" value="HisK_dim/P_sf"/>
</dbReference>
<feature type="transmembrane region" description="Helical" evidence="12">
    <location>
        <begin position="17"/>
        <end position="36"/>
    </location>
</feature>
<keyword evidence="10" id="KW-0902">Two-component regulatory system</keyword>
<dbReference type="SUPFAM" id="SSF55874">
    <property type="entry name" value="ATPase domain of HSP90 chaperone/DNA topoisomerase II/histidine kinase"/>
    <property type="match status" value="1"/>
</dbReference>
<keyword evidence="6" id="KW-0808">Transferase</keyword>
<dbReference type="AlphaFoldDB" id="A0A6I1FKL9"/>
<evidence type="ECO:0000256" key="3">
    <source>
        <dbReference type="ARBA" id="ARBA00012438"/>
    </source>
</evidence>
<evidence type="ECO:0000256" key="12">
    <source>
        <dbReference type="SAM" id="Phobius"/>
    </source>
</evidence>
<evidence type="ECO:0000256" key="6">
    <source>
        <dbReference type="ARBA" id="ARBA00022679"/>
    </source>
</evidence>
<evidence type="ECO:0000256" key="1">
    <source>
        <dbReference type="ARBA" id="ARBA00000085"/>
    </source>
</evidence>
<evidence type="ECO:0000256" key="4">
    <source>
        <dbReference type="ARBA" id="ARBA00022475"/>
    </source>
</evidence>
<dbReference type="EMBL" id="WEIO01000004">
    <property type="protein sequence ID" value="KAB7707276.1"/>
    <property type="molecule type" value="Genomic_DNA"/>
</dbReference>
<dbReference type="PRINTS" id="PR00344">
    <property type="entry name" value="BCTRLSENSOR"/>
</dbReference>
<evidence type="ECO:0000256" key="7">
    <source>
        <dbReference type="ARBA" id="ARBA00022741"/>
    </source>
</evidence>
<dbReference type="SUPFAM" id="SSF158472">
    <property type="entry name" value="HAMP domain-like"/>
    <property type="match status" value="1"/>
</dbReference>
<dbReference type="InterPro" id="IPR036890">
    <property type="entry name" value="HATPase_C_sf"/>
</dbReference>
<keyword evidence="12" id="KW-0812">Transmembrane</keyword>
<proteinExistence type="predicted"/>
<dbReference type="RefSeq" id="WP_152151382.1">
    <property type="nucleotide sequence ID" value="NZ_WEIO01000004.1"/>
</dbReference>
<dbReference type="Gene3D" id="6.10.340.10">
    <property type="match status" value="1"/>
</dbReference>
<evidence type="ECO:0000259" key="14">
    <source>
        <dbReference type="PROSITE" id="PS50885"/>
    </source>
</evidence>
<dbReference type="EC" id="2.7.13.3" evidence="3"/>
<feature type="domain" description="Histidine kinase" evidence="13">
    <location>
        <begin position="257"/>
        <end position="474"/>
    </location>
</feature>
<gene>
    <name evidence="15" type="ORF">F9802_09370</name>
</gene>
<keyword evidence="16" id="KW-1185">Reference proteome</keyword>
<dbReference type="PROSITE" id="PS50109">
    <property type="entry name" value="HIS_KIN"/>
    <property type="match status" value="1"/>
</dbReference>
<dbReference type="Pfam" id="PF00512">
    <property type="entry name" value="HisKA"/>
    <property type="match status" value="1"/>
</dbReference>
<keyword evidence="7" id="KW-0547">Nucleotide-binding</keyword>
<dbReference type="CDD" id="cd00075">
    <property type="entry name" value="HATPase"/>
    <property type="match status" value="1"/>
</dbReference>
<dbReference type="InterPro" id="IPR004358">
    <property type="entry name" value="Sig_transdc_His_kin-like_C"/>
</dbReference>
<dbReference type="CDD" id="cd06225">
    <property type="entry name" value="HAMP"/>
    <property type="match status" value="1"/>
</dbReference>
<evidence type="ECO:0000256" key="8">
    <source>
        <dbReference type="ARBA" id="ARBA00022777"/>
    </source>
</evidence>
<reference evidence="15 16" key="1">
    <citation type="submission" date="2019-10" db="EMBL/GenBank/DDBJ databases">
        <title>Bacillus aerolatum sp. nov., isolated from bioaerosol of sport playgrounds.</title>
        <authorList>
            <person name="Chen P."/>
            <person name="Zhang G."/>
        </authorList>
    </citation>
    <scope>NUCLEOTIDE SEQUENCE [LARGE SCALE GENOMIC DNA]</scope>
    <source>
        <strain evidence="15 16">CX253</strain>
    </source>
</reference>
<dbReference type="CDD" id="cd00082">
    <property type="entry name" value="HisKA"/>
    <property type="match status" value="1"/>
</dbReference>
<dbReference type="Pfam" id="PF02518">
    <property type="entry name" value="HATPase_c"/>
    <property type="match status" value="1"/>
</dbReference>